<keyword evidence="4" id="KW-0238">DNA-binding</keyword>
<evidence type="ECO:0000256" key="7">
    <source>
        <dbReference type="SAM" id="MobiDB-lite"/>
    </source>
</evidence>
<dbReference type="PROSITE" id="PS50048">
    <property type="entry name" value="ZN2_CY6_FUNGAL_2"/>
    <property type="match status" value="1"/>
</dbReference>
<keyword evidence="10" id="KW-1185">Reference proteome</keyword>
<dbReference type="GO" id="GO:0008270">
    <property type="term" value="F:zinc ion binding"/>
    <property type="evidence" value="ECO:0007669"/>
    <property type="project" value="InterPro"/>
</dbReference>
<keyword evidence="3" id="KW-0805">Transcription regulation</keyword>
<dbReference type="GO" id="GO:0005634">
    <property type="term" value="C:nucleus"/>
    <property type="evidence" value="ECO:0007669"/>
    <property type="project" value="UniProtKB-SubCell"/>
</dbReference>
<evidence type="ECO:0000256" key="2">
    <source>
        <dbReference type="ARBA" id="ARBA00022723"/>
    </source>
</evidence>
<dbReference type="Pfam" id="PF00172">
    <property type="entry name" value="Zn_clus"/>
    <property type="match status" value="1"/>
</dbReference>
<organism evidence="9 10">
    <name type="scientific">Coniochaeta hoffmannii</name>
    <dbReference type="NCBI Taxonomy" id="91930"/>
    <lineage>
        <taxon>Eukaryota</taxon>
        <taxon>Fungi</taxon>
        <taxon>Dikarya</taxon>
        <taxon>Ascomycota</taxon>
        <taxon>Pezizomycotina</taxon>
        <taxon>Sordariomycetes</taxon>
        <taxon>Sordariomycetidae</taxon>
        <taxon>Coniochaetales</taxon>
        <taxon>Coniochaetaceae</taxon>
        <taxon>Coniochaeta</taxon>
    </lineage>
</organism>
<proteinExistence type="predicted"/>
<accession>A0AA38VMY2</accession>
<dbReference type="PANTHER" id="PTHR47540">
    <property type="entry name" value="THIAMINE REPRESSIBLE GENES REGULATORY PROTEIN THI5"/>
    <property type="match status" value="1"/>
</dbReference>
<feature type="compositionally biased region" description="Basic residues" evidence="7">
    <location>
        <begin position="647"/>
        <end position="659"/>
    </location>
</feature>
<dbReference type="InterPro" id="IPR001138">
    <property type="entry name" value="Zn2Cys6_DnaBD"/>
</dbReference>
<dbReference type="GO" id="GO:0043565">
    <property type="term" value="F:sequence-specific DNA binding"/>
    <property type="evidence" value="ECO:0007669"/>
    <property type="project" value="TreeGrafter"/>
</dbReference>
<dbReference type="Proteomes" id="UP001174691">
    <property type="component" value="Unassembled WGS sequence"/>
</dbReference>
<feature type="region of interest" description="Disordered" evidence="7">
    <location>
        <begin position="1"/>
        <end position="25"/>
    </location>
</feature>
<evidence type="ECO:0000256" key="1">
    <source>
        <dbReference type="ARBA" id="ARBA00004123"/>
    </source>
</evidence>
<keyword evidence="5" id="KW-0804">Transcription</keyword>
<dbReference type="AlphaFoldDB" id="A0AA38VMY2"/>
<dbReference type="GO" id="GO:0000981">
    <property type="term" value="F:DNA-binding transcription factor activity, RNA polymerase II-specific"/>
    <property type="evidence" value="ECO:0007669"/>
    <property type="project" value="InterPro"/>
</dbReference>
<evidence type="ECO:0000256" key="3">
    <source>
        <dbReference type="ARBA" id="ARBA00023015"/>
    </source>
</evidence>
<evidence type="ECO:0000259" key="8">
    <source>
        <dbReference type="PROSITE" id="PS50048"/>
    </source>
</evidence>
<evidence type="ECO:0000256" key="4">
    <source>
        <dbReference type="ARBA" id="ARBA00023125"/>
    </source>
</evidence>
<dbReference type="SMART" id="SM00906">
    <property type="entry name" value="Fungal_trans"/>
    <property type="match status" value="1"/>
</dbReference>
<dbReference type="SUPFAM" id="SSF57701">
    <property type="entry name" value="Zn2/Cys6 DNA-binding domain"/>
    <property type="match status" value="1"/>
</dbReference>
<dbReference type="CDD" id="cd00067">
    <property type="entry name" value="GAL4"/>
    <property type="match status" value="1"/>
</dbReference>
<dbReference type="GO" id="GO:0006351">
    <property type="term" value="P:DNA-templated transcription"/>
    <property type="evidence" value="ECO:0007669"/>
    <property type="project" value="InterPro"/>
</dbReference>
<sequence length="815" mass="91263">MNRLFGHQRSGTADTPMEIGSRPDNDKNAEWKTALDVMLSHVGHIPEKTLKSVLGGAGYGSTEVDECRRAKIKCNGQRPCEHCENYDYECTYDKPHQRRRPAVEYVNALERRLQRAEELLQVLLPGCDAESTLARLHDRSDTIGTGDQDKGELLSTIRGVGQLDLTETGESDYHGISSGAVFLSRMKEHFQGLKGYDYRIPFVTDTPENPLQLQLEVSLPPKNLAQTLCHYSFSCATCLLRVVHVPTFYDMVDSLYEESHDRRSLALFYAVLALGCMYNIDEEDPSNPSEYKSAMEQGLKYYTAARHLLPDLTECRDITSLQAIIFLILFLQATCNLRACHVLLGVALRSAIAMGLHRHLPSPNINPIEEQTRRRVFHVIRQQDIYLSSILGSPLLLSEDDFDQAYPEEVDDEYVTKDGITYPGTPSFLQAFNARVRLMGILAKVVRHVYPLNSIREGYAISYARITEIEGDLQTWNEELPQIWQPKGDHSGPVEIIRCGTLLRYTYAYVQMMLYRPFLHYISPRLTAGKTVDKQAYACAAVGISVSRNIVRIGLEIQKMNVLIGPYWFILYSQFFATLSLVFYATENFEKSDAIEVMAEARKGRDAIAGFKQLSLAADMVVKVLDSLFESLPEVKSESPRRTSSTTRRRRANSGRPGKRVAEVKQITRHTSDPTTAAESVGFAAEHTPPGGHDDLSSLLSKPVNLNLPDPLQASCGIASQPLPALLPLTDPLLDYSFMFPGDPFAYPQYPVQAVPDFVSMNPGVGVPSYGIPNDIEGQLLGPELSHLVQPWQQGADFSSEMWRMSDMFGLNCPE</sequence>
<evidence type="ECO:0000256" key="5">
    <source>
        <dbReference type="ARBA" id="ARBA00023163"/>
    </source>
</evidence>
<evidence type="ECO:0000313" key="10">
    <source>
        <dbReference type="Proteomes" id="UP001174691"/>
    </source>
</evidence>
<dbReference type="SMART" id="SM00066">
    <property type="entry name" value="GAL4"/>
    <property type="match status" value="1"/>
</dbReference>
<evidence type="ECO:0000313" key="9">
    <source>
        <dbReference type="EMBL" id="KAJ9161137.1"/>
    </source>
</evidence>
<gene>
    <name evidence="9" type="ORF">NKR19_g2537</name>
</gene>
<evidence type="ECO:0000256" key="6">
    <source>
        <dbReference type="ARBA" id="ARBA00023242"/>
    </source>
</evidence>
<comment type="caution">
    <text evidence="9">The sequence shown here is derived from an EMBL/GenBank/DDBJ whole genome shotgun (WGS) entry which is preliminary data.</text>
</comment>
<feature type="domain" description="Zn(2)-C6 fungal-type" evidence="8">
    <location>
        <begin position="65"/>
        <end position="92"/>
    </location>
</feature>
<dbReference type="Gene3D" id="4.10.240.10">
    <property type="entry name" value="Zn(2)-C6 fungal-type DNA-binding domain"/>
    <property type="match status" value="1"/>
</dbReference>
<dbReference type="GO" id="GO:0045944">
    <property type="term" value="P:positive regulation of transcription by RNA polymerase II"/>
    <property type="evidence" value="ECO:0007669"/>
    <property type="project" value="TreeGrafter"/>
</dbReference>
<reference evidence="9" key="1">
    <citation type="submission" date="2022-07" db="EMBL/GenBank/DDBJ databases">
        <title>Fungi with potential for degradation of polypropylene.</title>
        <authorList>
            <person name="Gostincar C."/>
        </authorList>
    </citation>
    <scope>NUCLEOTIDE SEQUENCE</scope>
    <source>
        <strain evidence="9">EXF-13287</strain>
    </source>
</reference>
<keyword evidence="2" id="KW-0479">Metal-binding</keyword>
<keyword evidence="6" id="KW-0539">Nucleus</keyword>
<protein>
    <recommendedName>
        <fullName evidence="8">Zn(2)-C6 fungal-type domain-containing protein</fullName>
    </recommendedName>
</protein>
<dbReference type="InterPro" id="IPR051711">
    <property type="entry name" value="Stress_Response_Reg"/>
</dbReference>
<comment type="subcellular location">
    <subcellularLocation>
        <location evidence="1">Nucleus</location>
    </subcellularLocation>
</comment>
<name>A0AA38VMY2_9PEZI</name>
<dbReference type="Pfam" id="PF04082">
    <property type="entry name" value="Fungal_trans"/>
    <property type="match status" value="1"/>
</dbReference>
<dbReference type="InterPro" id="IPR036864">
    <property type="entry name" value="Zn2-C6_fun-type_DNA-bd_sf"/>
</dbReference>
<dbReference type="CDD" id="cd12148">
    <property type="entry name" value="fungal_TF_MHR"/>
    <property type="match status" value="1"/>
</dbReference>
<feature type="region of interest" description="Disordered" evidence="7">
    <location>
        <begin position="636"/>
        <end position="678"/>
    </location>
</feature>
<dbReference type="EMBL" id="JANBVN010000026">
    <property type="protein sequence ID" value="KAJ9161137.1"/>
    <property type="molecule type" value="Genomic_DNA"/>
</dbReference>
<dbReference type="PANTHER" id="PTHR47540:SF6">
    <property type="entry name" value="ZN(II)2CYS6 TRANSCRIPTION FACTOR (EUROFUNG)"/>
    <property type="match status" value="1"/>
</dbReference>
<dbReference type="InterPro" id="IPR007219">
    <property type="entry name" value="XnlR_reg_dom"/>
</dbReference>